<evidence type="ECO:0000256" key="5">
    <source>
        <dbReference type="ARBA" id="ARBA00022801"/>
    </source>
</evidence>
<feature type="signal peptide" evidence="8">
    <location>
        <begin position="1"/>
        <end position="20"/>
    </location>
</feature>
<dbReference type="AlphaFoldDB" id="A0AAW9R3D8"/>
<evidence type="ECO:0000259" key="9">
    <source>
        <dbReference type="Pfam" id="PF01431"/>
    </source>
</evidence>
<dbReference type="Pfam" id="PF01431">
    <property type="entry name" value="Peptidase_M13"/>
    <property type="match status" value="1"/>
</dbReference>
<protein>
    <submittedName>
        <fullName evidence="11">M13-type metalloendopeptidase</fullName>
        <ecNumber evidence="11">3.4.24.-</ecNumber>
    </submittedName>
</protein>
<dbReference type="GO" id="GO:0046872">
    <property type="term" value="F:metal ion binding"/>
    <property type="evidence" value="ECO:0007669"/>
    <property type="project" value="UniProtKB-KW"/>
</dbReference>
<evidence type="ECO:0000256" key="3">
    <source>
        <dbReference type="ARBA" id="ARBA00022670"/>
    </source>
</evidence>
<evidence type="ECO:0000256" key="4">
    <source>
        <dbReference type="ARBA" id="ARBA00022723"/>
    </source>
</evidence>
<feature type="domain" description="Peptidase M13 C-terminal" evidence="9">
    <location>
        <begin position="496"/>
        <end position="693"/>
    </location>
</feature>
<comment type="caution">
    <text evidence="11">The sequence shown here is derived from an EMBL/GenBank/DDBJ whole genome shotgun (WGS) entry which is preliminary data.</text>
</comment>
<feature type="chain" id="PRO_5043477333" evidence="8">
    <location>
        <begin position="21"/>
        <end position="701"/>
    </location>
</feature>
<evidence type="ECO:0000256" key="6">
    <source>
        <dbReference type="ARBA" id="ARBA00022833"/>
    </source>
</evidence>
<evidence type="ECO:0000256" key="2">
    <source>
        <dbReference type="ARBA" id="ARBA00007357"/>
    </source>
</evidence>
<evidence type="ECO:0000259" key="10">
    <source>
        <dbReference type="Pfam" id="PF05649"/>
    </source>
</evidence>
<proteinExistence type="inferred from homology"/>
<dbReference type="InterPro" id="IPR000718">
    <property type="entry name" value="Peptidase_M13"/>
</dbReference>
<evidence type="ECO:0000313" key="12">
    <source>
        <dbReference type="Proteomes" id="UP001364472"/>
    </source>
</evidence>
<reference evidence="11 12" key="1">
    <citation type="journal article" date="2016" name="Antonie Van Leeuwenhoek">
        <title>Denitratimonas tolerans gen. nov., sp. nov., a denitrifying bacterium isolated from a bioreactor for tannery wastewater treatment.</title>
        <authorList>
            <person name="Han S.I."/>
            <person name="Kim J.O."/>
            <person name="Lee Y.R."/>
            <person name="Ekpeghere K.I."/>
            <person name="Koh S.C."/>
            <person name="Whang K.S."/>
        </authorList>
    </citation>
    <scope>NUCLEOTIDE SEQUENCE [LARGE SCALE GENOMIC DNA]</scope>
    <source>
        <strain evidence="11 12">KACC 17565</strain>
    </source>
</reference>
<feature type="domain" description="Peptidase M13 N-terminal" evidence="10">
    <location>
        <begin position="67"/>
        <end position="444"/>
    </location>
</feature>
<dbReference type="PROSITE" id="PS51257">
    <property type="entry name" value="PROKAR_LIPOPROTEIN"/>
    <property type="match status" value="1"/>
</dbReference>
<keyword evidence="6" id="KW-0862">Zinc</keyword>
<dbReference type="PRINTS" id="PR00786">
    <property type="entry name" value="NEPRILYSIN"/>
</dbReference>
<dbReference type="EC" id="3.4.24.-" evidence="11"/>
<evidence type="ECO:0000256" key="1">
    <source>
        <dbReference type="ARBA" id="ARBA00001947"/>
    </source>
</evidence>
<dbReference type="Proteomes" id="UP001364472">
    <property type="component" value="Unassembled WGS sequence"/>
</dbReference>
<dbReference type="InterPro" id="IPR024079">
    <property type="entry name" value="MetalloPept_cat_dom_sf"/>
</dbReference>
<evidence type="ECO:0000313" key="11">
    <source>
        <dbReference type="EMBL" id="MEJ1250272.1"/>
    </source>
</evidence>
<comment type="similarity">
    <text evidence="2">Belongs to the peptidase M13 family.</text>
</comment>
<sequence length="701" mass="75935">MSRIFRTPLAVALASAVALAACQPAQEAAPSDTPSAAPAAPAFDLSAVRTPVVRLQASDLDAAVPACGDFNAHVNGTWLAANPVPGDRTTWGSFESLAERSLEVQRALAEEAAAGAGDDAIARLVGDFYASGMDEAAIEQAGLAPLQPMLARIDAITDGAGVSAYLRDAAAQGRLALFSFYGNADYRDSTQVIAYAGQGGLSLPERAYYLEGREDYVKAREALRTHAAALFALAGDEADVAGARADAVVRLETRLATASTPRVELRDPAKRYVPTTLADADALTPNFSWTAFFDAIGVARPAMFSLAMPDFFREVDAMLGTVSVAEWRSYLRYHEIDNAAPFLSAAFAQEDFSFYSQALRGQAEQAPRWKRVLDATNASVGEALGQLYVEAVFPPESKTKMVDMVSHLGLALKARIEALEWMGEETKQRALEKWASFTPKIGYPDRWRDWSGLTLARGDFAGNALAARAFNMRYMFDKIGKPVDKAQWFMTPQTVNAYYNASQNEIVFPAGILQPPFFDPEADDALNYGGIMAVIGHEMIHGYDDQGSKFDAQGNFNNWWTDADRAGFEARTKKLVAQFDGYESIDGIHVNGTLTLGENIADLGGLSAAFDAMKAAQGADFSDPMIDGLSQEQRFFMNWATVWRRSFTPGELKVRLNTDSHAPAPFRAVGAPSNMDGFARAFNCTAGDAMVRPDDVKVVIW</sequence>
<organism evidence="11 12">
    <name type="scientific">Denitratimonas tolerans</name>
    <dbReference type="NCBI Taxonomy" id="1338420"/>
    <lineage>
        <taxon>Bacteria</taxon>
        <taxon>Pseudomonadati</taxon>
        <taxon>Pseudomonadota</taxon>
        <taxon>Gammaproteobacteria</taxon>
        <taxon>Lysobacterales</taxon>
        <taxon>Lysobacteraceae</taxon>
        <taxon>Denitratimonas</taxon>
    </lineage>
</organism>
<dbReference type="InterPro" id="IPR018497">
    <property type="entry name" value="Peptidase_M13_C"/>
</dbReference>
<keyword evidence="5 11" id="KW-0378">Hydrolase</keyword>
<dbReference type="GO" id="GO:0016485">
    <property type="term" value="P:protein processing"/>
    <property type="evidence" value="ECO:0007669"/>
    <property type="project" value="TreeGrafter"/>
</dbReference>
<dbReference type="PROSITE" id="PS51885">
    <property type="entry name" value="NEPRILYSIN"/>
    <property type="match status" value="1"/>
</dbReference>
<keyword evidence="4" id="KW-0479">Metal-binding</keyword>
<dbReference type="CDD" id="cd08662">
    <property type="entry name" value="M13"/>
    <property type="match status" value="1"/>
</dbReference>
<evidence type="ECO:0000256" key="7">
    <source>
        <dbReference type="ARBA" id="ARBA00023049"/>
    </source>
</evidence>
<dbReference type="InterPro" id="IPR008753">
    <property type="entry name" value="Peptidase_M13_N"/>
</dbReference>
<keyword evidence="12" id="KW-1185">Reference proteome</keyword>
<gene>
    <name evidence="11" type="ORF">WB794_11380</name>
</gene>
<name>A0AAW9R3D8_9GAMM</name>
<dbReference type="GO" id="GO:0005886">
    <property type="term" value="C:plasma membrane"/>
    <property type="evidence" value="ECO:0007669"/>
    <property type="project" value="TreeGrafter"/>
</dbReference>
<dbReference type="PANTHER" id="PTHR11733">
    <property type="entry name" value="ZINC METALLOPROTEASE FAMILY M13 NEPRILYSIN-RELATED"/>
    <property type="match status" value="1"/>
</dbReference>
<dbReference type="SUPFAM" id="SSF55486">
    <property type="entry name" value="Metalloproteases ('zincins'), catalytic domain"/>
    <property type="match status" value="1"/>
</dbReference>
<dbReference type="GO" id="GO:0004222">
    <property type="term" value="F:metalloendopeptidase activity"/>
    <property type="evidence" value="ECO:0007669"/>
    <property type="project" value="InterPro"/>
</dbReference>
<dbReference type="Gene3D" id="1.10.1380.10">
    <property type="entry name" value="Neutral endopeptidase , domain2"/>
    <property type="match status" value="1"/>
</dbReference>
<dbReference type="InterPro" id="IPR042089">
    <property type="entry name" value="Peptidase_M13_dom_2"/>
</dbReference>
<keyword evidence="3" id="KW-0645">Protease</keyword>
<evidence type="ECO:0000256" key="8">
    <source>
        <dbReference type="SAM" id="SignalP"/>
    </source>
</evidence>
<keyword evidence="7" id="KW-0482">Metalloprotease</keyword>
<dbReference type="PANTHER" id="PTHR11733:SF167">
    <property type="entry name" value="FI17812P1-RELATED"/>
    <property type="match status" value="1"/>
</dbReference>
<comment type="cofactor">
    <cofactor evidence="1">
        <name>Zn(2+)</name>
        <dbReference type="ChEBI" id="CHEBI:29105"/>
    </cofactor>
</comment>
<dbReference type="EMBL" id="JBBDHC010000017">
    <property type="protein sequence ID" value="MEJ1250272.1"/>
    <property type="molecule type" value="Genomic_DNA"/>
</dbReference>
<dbReference type="Gene3D" id="3.40.390.10">
    <property type="entry name" value="Collagenase (Catalytic Domain)"/>
    <property type="match status" value="1"/>
</dbReference>
<accession>A0AAW9R3D8</accession>
<dbReference type="RefSeq" id="WP_337335974.1">
    <property type="nucleotide sequence ID" value="NZ_JBBDHC010000017.1"/>
</dbReference>
<keyword evidence="8" id="KW-0732">Signal</keyword>
<dbReference type="Pfam" id="PF05649">
    <property type="entry name" value="Peptidase_M13_N"/>
    <property type="match status" value="1"/>
</dbReference>